<dbReference type="SMART" id="SM00867">
    <property type="entry name" value="YceI"/>
    <property type="match status" value="1"/>
</dbReference>
<proteinExistence type="inferred from homology"/>
<comment type="similarity">
    <text evidence="1">Belongs to the UPF0312 family.</text>
</comment>
<dbReference type="PANTHER" id="PTHR34406:SF1">
    <property type="entry name" value="PROTEIN YCEI"/>
    <property type="match status" value="1"/>
</dbReference>
<evidence type="ECO:0000313" key="3">
    <source>
        <dbReference type="EMBL" id="MFG1710745.1"/>
    </source>
</evidence>
<organism evidence="3 4">
    <name type="scientific">Nonomuraea marmarensis</name>
    <dbReference type="NCBI Taxonomy" id="3351344"/>
    <lineage>
        <taxon>Bacteria</taxon>
        <taxon>Bacillati</taxon>
        <taxon>Actinomycetota</taxon>
        <taxon>Actinomycetes</taxon>
        <taxon>Streptosporangiales</taxon>
        <taxon>Streptosporangiaceae</taxon>
        <taxon>Nonomuraea</taxon>
    </lineage>
</organism>
<accession>A0ABW7AWY8</accession>
<sequence>MVQAAACGLVRVAQHLQGGAQLPHGLKLGELTGDYVLDTAHTRIRFVARHAMATKVRGQFDEFEGGAYLNGDDPSKSSAQLTIQAKSIQTRNRQRDEHLRSKFLDMDDHPAITFASTKVKQVGETNFKVTGDLTIRGVTKPVTVDFELTGAENDPWGDFRVGFEGSVTINRKDWGVNWNAATGVLVSEKVTLKFDVSAIRHAPTASNADLPGR</sequence>
<gene>
    <name evidence="3" type="ORF">ACFLIM_47040</name>
</gene>
<dbReference type="SUPFAM" id="SSF101874">
    <property type="entry name" value="YceI-like"/>
    <property type="match status" value="1"/>
</dbReference>
<dbReference type="RefSeq" id="WP_393176816.1">
    <property type="nucleotide sequence ID" value="NZ_JBICRM010000055.1"/>
</dbReference>
<protein>
    <submittedName>
        <fullName evidence="3">YceI family protein</fullName>
    </submittedName>
</protein>
<evidence type="ECO:0000313" key="4">
    <source>
        <dbReference type="Proteomes" id="UP001603978"/>
    </source>
</evidence>
<keyword evidence="4" id="KW-1185">Reference proteome</keyword>
<dbReference type="InterPro" id="IPR036761">
    <property type="entry name" value="TTHA0802/YceI-like_sf"/>
</dbReference>
<dbReference type="PANTHER" id="PTHR34406">
    <property type="entry name" value="PROTEIN YCEI"/>
    <property type="match status" value="1"/>
</dbReference>
<dbReference type="InterPro" id="IPR007372">
    <property type="entry name" value="Lipid/polyisoprenoid-bd_YceI"/>
</dbReference>
<dbReference type="Gene3D" id="2.40.128.110">
    <property type="entry name" value="Lipid/polyisoprenoid-binding, YceI-like"/>
    <property type="match status" value="1"/>
</dbReference>
<name>A0ABW7AWY8_9ACTN</name>
<reference evidence="3 4" key="1">
    <citation type="submission" date="2024-10" db="EMBL/GenBank/DDBJ databases">
        <authorList>
            <person name="Topkara A.R."/>
            <person name="Saygin H."/>
        </authorList>
    </citation>
    <scope>NUCLEOTIDE SEQUENCE [LARGE SCALE GENOMIC DNA]</scope>
    <source>
        <strain evidence="3 4">M3C6</strain>
    </source>
</reference>
<feature type="domain" description="Lipid/polyisoprenoid-binding YceI-like" evidence="2">
    <location>
        <begin position="34"/>
        <end position="199"/>
    </location>
</feature>
<comment type="caution">
    <text evidence="3">The sequence shown here is derived from an EMBL/GenBank/DDBJ whole genome shotgun (WGS) entry which is preliminary data.</text>
</comment>
<evidence type="ECO:0000259" key="2">
    <source>
        <dbReference type="SMART" id="SM00867"/>
    </source>
</evidence>
<dbReference type="EMBL" id="JBICRM010000055">
    <property type="protein sequence ID" value="MFG1710745.1"/>
    <property type="molecule type" value="Genomic_DNA"/>
</dbReference>
<dbReference type="Proteomes" id="UP001603978">
    <property type="component" value="Unassembled WGS sequence"/>
</dbReference>
<dbReference type="Pfam" id="PF04264">
    <property type="entry name" value="YceI"/>
    <property type="match status" value="1"/>
</dbReference>
<evidence type="ECO:0000256" key="1">
    <source>
        <dbReference type="ARBA" id="ARBA00008812"/>
    </source>
</evidence>